<sequence>MLIVEDDPDIGEMLVAFLQDATVYQVTHVLNGFEALTMVQAIVPCLILLDYHLPGMNGLECLDLLRASKGVEETPIIFMSAAVPHQAQIRLDLTILEKPFDMETLLDLITHLLTQS</sequence>
<evidence type="ECO:0000256" key="1">
    <source>
        <dbReference type="ARBA" id="ARBA00022553"/>
    </source>
</evidence>
<dbReference type="GO" id="GO:0000160">
    <property type="term" value="P:phosphorelay signal transduction system"/>
    <property type="evidence" value="ECO:0007669"/>
    <property type="project" value="InterPro"/>
</dbReference>
<dbReference type="Pfam" id="PF00072">
    <property type="entry name" value="Response_reg"/>
    <property type="match status" value="1"/>
</dbReference>
<keyword evidence="5" id="KW-1185">Reference proteome</keyword>
<protein>
    <submittedName>
        <fullName evidence="4">Response regulator</fullName>
    </submittedName>
</protein>
<reference evidence="5" key="1">
    <citation type="submission" date="2018-12" db="EMBL/GenBank/DDBJ databases">
        <title>Tengunoibacter tsumagoiensis gen. nov., sp. nov., Dictyobacter kobayashii sp. nov., D. alpinus sp. nov., and D. joshuensis sp. nov. and description of Dictyobacteraceae fam. nov. within the order Ktedonobacterales isolated from Tengu-no-mugimeshi.</title>
        <authorList>
            <person name="Wang C.M."/>
            <person name="Zheng Y."/>
            <person name="Sakai Y."/>
            <person name="Toyoda A."/>
            <person name="Minakuchi Y."/>
            <person name="Abe K."/>
            <person name="Yokota A."/>
            <person name="Yabe S."/>
        </authorList>
    </citation>
    <scope>NUCLEOTIDE SEQUENCE [LARGE SCALE GENOMIC DNA]</scope>
    <source>
        <strain evidence="5">S-27</strain>
    </source>
</reference>
<dbReference type="EMBL" id="BIFQ01000002">
    <property type="protein sequence ID" value="GCE10104.1"/>
    <property type="molecule type" value="Genomic_DNA"/>
</dbReference>
<dbReference type="SUPFAM" id="SSF52172">
    <property type="entry name" value="CheY-like"/>
    <property type="match status" value="1"/>
</dbReference>
<gene>
    <name evidence="4" type="ORF">KDAU_74330</name>
</gene>
<dbReference type="AlphaFoldDB" id="A0A401ZTK4"/>
<dbReference type="PROSITE" id="PS50110">
    <property type="entry name" value="RESPONSE_REGULATORY"/>
    <property type="match status" value="1"/>
</dbReference>
<name>A0A401ZTK4_9CHLR</name>
<comment type="caution">
    <text evidence="4">The sequence shown here is derived from an EMBL/GenBank/DDBJ whole genome shotgun (WGS) entry which is preliminary data.</text>
</comment>
<evidence type="ECO:0000313" key="5">
    <source>
        <dbReference type="Proteomes" id="UP000287224"/>
    </source>
</evidence>
<dbReference type="SMART" id="SM00448">
    <property type="entry name" value="REC"/>
    <property type="match status" value="1"/>
</dbReference>
<evidence type="ECO:0000259" key="3">
    <source>
        <dbReference type="PROSITE" id="PS50110"/>
    </source>
</evidence>
<proteinExistence type="predicted"/>
<feature type="modified residue" description="4-aspartylphosphate" evidence="2">
    <location>
        <position position="50"/>
    </location>
</feature>
<dbReference type="Gene3D" id="3.40.50.2300">
    <property type="match status" value="1"/>
</dbReference>
<feature type="domain" description="Response regulatory" evidence="3">
    <location>
        <begin position="1"/>
        <end position="113"/>
    </location>
</feature>
<evidence type="ECO:0000256" key="2">
    <source>
        <dbReference type="PROSITE-ProRule" id="PRU00169"/>
    </source>
</evidence>
<organism evidence="4 5">
    <name type="scientific">Dictyobacter aurantiacus</name>
    <dbReference type="NCBI Taxonomy" id="1936993"/>
    <lineage>
        <taxon>Bacteria</taxon>
        <taxon>Bacillati</taxon>
        <taxon>Chloroflexota</taxon>
        <taxon>Ktedonobacteria</taxon>
        <taxon>Ktedonobacterales</taxon>
        <taxon>Dictyobacteraceae</taxon>
        <taxon>Dictyobacter</taxon>
    </lineage>
</organism>
<accession>A0A401ZTK4</accession>
<dbReference type="Proteomes" id="UP000287224">
    <property type="component" value="Unassembled WGS sequence"/>
</dbReference>
<dbReference type="PANTHER" id="PTHR44591">
    <property type="entry name" value="STRESS RESPONSE REGULATOR PROTEIN 1"/>
    <property type="match status" value="1"/>
</dbReference>
<dbReference type="PANTHER" id="PTHR44591:SF23">
    <property type="entry name" value="CHEY SUBFAMILY"/>
    <property type="match status" value="1"/>
</dbReference>
<dbReference type="RefSeq" id="WP_126603114.1">
    <property type="nucleotide sequence ID" value="NZ_BIFQ01000002.1"/>
</dbReference>
<dbReference type="InterPro" id="IPR001789">
    <property type="entry name" value="Sig_transdc_resp-reg_receiver"/>
</dbReference>
<dbReference type="InterPro" id="IPR011006">
    <property type="entry name" value="CheY-like_superfamily"/>
</dbReference>
<keyword evidence="1 2" id="KW-0597">Phosphoprotein</keyword>
<evidence type="ECO:0000313" key="4">
    <source>
        <dbReference type="EMBL" id="GCE10104.1"/>
    </source>
</evidence>
<dbReference type="InterPro" id="IPR050595">
    <property type="entry name" value="Bact_response_regulator"/>
</dbReference>
<dbReference type="OrthoDB" id="5432534at2"/>